<dbReference type="EMBL" id="JACMRX010000005">
    <property type="protein sequence ID" value="KAF7989092.1"/>
    <property type="molecule type" value="Genomic_DNA"/>
</dbReference>
<keyword evidence="3 7" id="KW-0217">Developmental protein</keyword>
<dbReference type="GO" id="GO:0036122">
    <property type="term" value="F:BMP binding"/>
    <property type="evidence" value="ECO:0007669"/>
    <property type="project" value="TreeGrafter"/>
</dbReference>
<comment type="caution">
    <text evidence="11">The sequence shown here is derived from an EMBL/GenBank/DDBJ whole genome shotgun (WGS) entry which is preliminary data.</text>
</comment>
<feature type="domain" description="VWFC" evidence="9">
    <location>
        <begin position="704"/>
        <end position="766"/>
    </location>
</feature>
<reference evidence="11 12" key="1">
    <citation type="submission" date="2020-08" db="EMBL/GenBank/DDBJ databases">
        <title>Aphidius gifuensis genome sequencing and assembly.</title>
        <authorList>
            <person name="Du Z."/>
        </authorList>
    </citation>
    <scope>NUCLEOTIDE SEQUENCE [LARGE SCALE GENOMIC DNA]</scope>
    <source>
        <strain evidence="11">YNYX2018</strain>
        <tissue evidence="11">Adults</tissue>
    </source>
</reference>
<evidence type="ECO:0000256" key="8">
    <source>
        <dbReference type="SAM" id="MobiDB-lite"/>
    </source>
</evidence>
<evidence type="ECO:0000313" key="11">
    <source>
        <dbReference type="EMBL" id="KAF7989092.1"/>
    </source>
</evidence>
<dbReference type="PROSITE" id="PS50184">
    <property type="entry name" value="VWFC_2"/>
    <property type="match status" value="3"/>
</dbReference>
<feature type="domain" description="VWFC" evidence="9">
    <location>
        <begin position="921"/>
        <end position="996"/>
    </location>
</feature>
<proteinExistence type="inferred from homology"/>
<evidence type="ECO:0000256" key="1">
    <source>
        <dbReference type="ARBA" id="ARBA00004613"/>
    </source>
</evidence>
<feature type="domain" description="CHRD" evidence="10">
    <location>
        <begin position="293"/>
        <end position="424"/>
    </location>
</feature>
<dbReference type="GO" id="GO:0048731">
    <property type="term" value="P:system development"/>
    <property type="evidence" value="ECO:0007669"/>
    <property type="project" value="UniProtKB-ARBA"/>
</dbReference>
<keyword evidence="4" id="KW-0964">Secreted</keyword>
<dbReference type="Proteomes" id="UP000639338">
    <property type="component" value="Unassembled WGS sequence"/>
</dbReference>
<sequence>MIKFFKEFINMNVQTGVILVFLLGLMLEGPISTEGRKAAPLLEDDWVKRPNRDAECTFGKQRKELGSKWNADLGPPFGVMYCIKCECIPIQKKRRIVARVQCRNIKNECPVVECDDAELLPGKCCKSCPGQYSTELVQDVPIQLTIEEEERSLKHFGTIISSKTSRQVVDRVNEAINFEIYSYVATGRFTFNRKNLYYSFYLGIGTPRPNIIQFIDDTGSILEEQKIEKTIGYYQNSTDKLCGVWKRVPRDYRKLLRDEEMYISLIWEIQDSTKSEIKKSALIGQLLRYKALSTEQFSSLLEPTLGSDRSVIIGSTATSIISVSSVSAPSIHVSIVVNGLFLPDDITDVPLIVLIEHQEKNYIILQDEIIIKKPSDDINFGEVRSAITANDLRLLSRGKLTITISSKKDPQALRLSGIIGSRVSCDIYQSLISSESKSHASGIAWAFLDRYGALHYGVNLNGLEDENPIVTIVDDGGKKKTELEDLTPTLIGGSNGNGTLDRPSPRLLESLFKGELSIVAASQIGSLLRGRLIQKSIADAKDNLTPTLIKSPISGTMFGIVWLNIDPIECTLYYELEITGLPEEYNKQTDDEEYENQTSLKLYLETMPVLAEGAPVSKRLLDEFNGNILEGSINGLSQIEIYRIDSGIGFLELIGINNNITSKLMKTQFKTRAPINCLPHFTDNDVGSNMIYNLHPPNTEIETSSCFHETKFYDDGTQWTAKSNSCLMCHCRLGITNCDPVPCPPLNCPIDRIINPPVGHCCSICIGSPSINSTTPTPTSSTTTTTTTVTSILNPATPTSHEKIIEESNNVLPLRGCTLAGQFHPSGSSWHPYLPPSGFDTCAICTCDPVSLEVRCPRVPCPPLSCNEKLATRPDKKACCKVCPIISQTTNNLTHDINIPHDQPATKLSAKRIADDIIAAGGCKYPVGGPYENGREWHPKIHSHGEVKCVKCRCKDGEVKCDRKRCPRSLCNTIVNQLKRGERIPDADECCTTQCKRARRHNRNHYNNNNQHHQQLRHSSSKNQKHSLTPKNLS</sequence>
<keyword evidence="12" id="KW-1185">Reference proteome</keyword>
<dbReference type="AlphaFoldDB" id="A0A834XP66"/>
<dbReference type="PIRSF" id="PIRSF002496">
    <property type="entry name" value="Chordin"/>
    <property type="match status" value="1"/>
</dbReference>
<feature type="region of interest" description="Disordered" evidence="8">
    <location>
        <begin position="1003"/>
        <end position="1034"/>
    </location>
</feature>
<dbReference type="InterPro" id="IPR001007">
    <property type="entry name" value="VWF_dom"/>
</dbReference>
<dbReference type="PROSITE" id="PS01208">
    <property type="entry name" value="VWFC_1"/>
    <property type="match status" value="2"/>
</dbReference>
<dbReference type="SUPFAM" id="SSF57603">
    <property type="entry name" value="FnI-like domain"/>
    <property type="match status" value="3"/>
</dbReference>
<dbReference type="GO" id="GO:0009953">
    <property type="term" value="P:dorsal/ventral pattern formation"/>
    <property type="evidence" value="ECO:0007669"/>
    <property type="project" value="TreeGrafter"/>
</dbReference>
<dbReference type="OrthoDB" id="9829321at2759"/>
<dbReference type="InterPro" id="IPR016353">
    <property type="entry name" value="Chordin"/>
</dbReference>
<evidence type="ECO:0000256" key="6">
    <source>
        <dbReference type="ARBA" id="ARBA00023180"/>
    </source>
</evidence>
<dbReference type="SMART" id="SM00754">
    <property type="entry name" value="CHRD"/>
    <property type="match status" value="2"/>
</dbReference>
<dbReference type="PANTHER" id="PTHR46526">
    <property type="entry name" value="CHORDIN"/>
    <property type="match status" value="1"/>
</dbReference>
<dbReference type="Pfam" id="PF00093">
    <property type="entry name" value="VWC"/>
    <property type="match status" value="3"/>
</dbReference>
<feature type="compositionally biased region" description="Basic residues" evidence="8">
    <location>
        <begin position="1014"/>
        <end position="1025"/>
    </location>
</feature>
<evidence type="ECO:0000256" key="3">
    <source>
        <dbReference type="ARBA" id="ARBA00022473"/>
    </source>
</evidence>
<dbReference type="InterPro" id="IPR052278">
    <property type="entry name" value="Chordin-like_regulators"/>
</dbReference>
<comment type="similarity">
    <text evidence="2 7">Belongs to the chordin family.</text>
</comment>
<dbReference type="SMART" id="SM00214">
    <property type="entry name" value="VWC"/>
    <property type="match status" value="4"/>
</dbReference>
<gene>
    <name evidence="11" type="ORF">HCN44_007402</name>
</gene>
<organism evidence="11 12">
    <name type="scientific">Aphidius gifuensis</name>
    <name type="common">Parasitoid wasp</name>
    <dbReference type="NCBI Taxonomy" id="684658"/>
    <lineage>
        <taxon>Eukaryota</taxon>
        <taxon>Metazoa</taxon>
        <taxon>Ecdysozoa</taxon>
        <taxon>Arthropoda</taxon>
        <taxon>Hexapoda</taxon>
        <taxon>Insecta</taxon>
        <taxon>Pterygota</taxon>
        <taxon>Neoptera</taxon>
        <taxon>Endopterygota</taxon>
        <taxon>Hymenoptera</taxon>
        <taxon>Apocrita</taxon>
        <taxon>Ichneumonoidea</taxon>
        <taxon>Braconidae</taxon>
        <taxon>Aphidiinae</taxon>
        <taxon>Aphidius</taxon>
    </lineage>
</organism>
<protein>
    <recommendedName>
        <fullName evidence="13">Dorsal-ventral patterning protein Sog</fullName>
    </recommendedName>
</protein>
<dbReference type="PROSITE" id="PS50933">
    <property type="entry name" value="CHRD"/>
    <property type="match status" value="2"/>
</dbReference>
<name>A0A834XP66_APHGI</name>
<keyword evidence="6" id="KW-0325">Glycoprotein</keyword>
<evidence type="ECO:0008006" key="13">
    <source>
        <dbReference type="Google" id="ProtNLM"/>
    </source>
</evidence>
<evidence type="ECO:0000256" key="4">
    <source>
        <dbReference type="ARBA" id="ARBA00022525"/>
    </source>
</evidence>
<keyword evidence="5" id="KW-0677">Repeat</keyword>
<dbReference type="GO" id="GO:0030514">
    <property type="term" value="P:negative regulation of BMP signaling pathway"/>
    <property type="evidence" value="ECO:0007669"/>
    <property type="project" value="TreeGrafter"/>
</dbReference>
<evidence type="ECO:0000256" key="7">
    <source>
        <dbReference type="PIRNR" id="PIRNR002496"/>
    </source>
</evidence>
<evidence type="ECO:0000259" key="10">
    <source>
        <dbReference type="PROSITE" id="PS50933"/>
    </source>
</evidence>
<dbReference type="InterPro" id="IPR010895">
    <property type="entry name" value="CHRD"/>
</dbReference>
<feature type="domain" description="VWFC" evidence="9">
    <location>
        <begin position="815"/>
        <end position="884"/>
    </location>
</feature>
<feature type="domain" description="CHRD" evidence="10">
    <location>
        <begin position="152"/>
        <end position="291"/>
    </location>
</feature>
<dbReference type="GO" id="GO:0005615">
    <property type="term" value="C:extracellular space"/>
    <property type="evidence" value="ECO:0007669"/>
    <property type="project" value="TreeGrafter"/>
</dbReference>
<evidence type="ECO:0000256" key="2">
    <source>
        <dbReference type="ARBA" id="ARBA00007156"/>
    </source>
</evidence>
<evidence type="ECO:0000259" key="9">
    <source>
        <dbReference type="PROSITE" id="PS50184"/>
    </source>
</evidence>
<dbReference type="Gene3D" id="6.20.200.20">
    <property type="match status" value="1"/>
</dbReference>
<evidence type="ECO:0000313" key="12">
    <source>
        <dbReference type="Proteomes" id="UP000639338"/>
    </source>
</evidence>
<comment type="subcellular location">
    <subcellularLocation>
        <location evidence="1">Secreted</location>
    </subcellularLocation>
</comment>
<dbReference type="PANTHER" id="PTHR46526:SF1">
    <property type="entry name" value="CHORDIN"/>
    <property type="match status" value="1"/>
</dbReference>
<evidence type="ECO:0000256" key="5">
    <source>
        <dbReference type="ARBA" id="ARBA00022737"/>
    </source>
</evidence>
<accession>A0A834XP66</accession>